<comment type="caution">
    <text evidence="8">The sequence shown here is derived from an EMBL/GenBank/DDBJ whole genome shotgun (WGS) entry which is preliminary data.</text>
</comment>
<evidence type="ECO:0000256" key="1">
    <source>
        <dbReference type="ARBA" id="ARBA00004141"/>
    </source>
</evidence>
<feature type="domain" description="Major facilitator superfamily (MFS) profile" evidence="7">
    <location>
        <begin position="1"/>
        <end position="178"/>
    </location>
</feature>
<sequence length="225" mass="25470">MLRRISLIMYFNWLTCTLVYYGISLNSANFNMDPFLYMFLGGLMELPSYTLIIPFVARYGRKIPLVTFFVLCGVAILVLLLLPADRERWWFMTIVMVGKFFITSAYQVVYLYSSELYPTCLRTQGLGVSSMVGRIGSIISPFINDMLGLYHWAIPSTIFGLASLVAGGLTCLLPETKDKTLPDTVDDVEAWRSPALSKRERPRDVAASEEDQREESWLNPSTTSV</sequence>
<comment type="subcellular location">
    <subcellularLocation>
        <location evidence="1">Membrane</location>
        <topology evidence="1">Multi-pass membrane protein</topology>
    </subcellularLocation>
</comment>
<dbReference type="OrthoDB" id="2544694at2759"/>
<name>A0A8J5K125_HOMAM</name>
<accession>A0A8J5K125</accession>
<feature type="transmembrane region" description="Helical" evidence="6">
    <location>
        <begin position="125"/>
        <end position="143"/>
    </location>
</feature>
<keyword evidence="9" id="KW-1185">Reference proteome</keyword>
<feature type="compositionally biased region" description="Basic and acidic residues" evidence="5">
    <location>
        <begin position="197"/>
        <end position="206"/>
    </location>
</feature>
<dbReference type="Pfam" id="PF07690">
    <property type="entry name" value="MFS_1"/>
    <property type="match status" value="1"/>
</dbReference>
<feature type="transmembrane region" description="Helical" evidence="6">
    <location>
        <begin position="7"/>
        <end position="23"/>
    </location>
</feature>
<evidence type="ECO:0000259" key="7">
    <source>
        <dbReference type="PROSITE" id="PS50850"/>
    </source>
</evidence>
<evidence type="ECO:0000256" key="3">
    <source>
        <dbReference type="ARBA" id="ARBA00022989"/>
    </source>
</evidence>
<keyword evidence="4 6" id="KW-0472">Membrane</keyword>
<evidence type="ECO:0000256" key="4">
    <source>
        <dbReference type="ARBA" id="ARBA00023136"/>
    </source>
</evidence>
<keyword evidence="2 6" id="KW-0812">Transmembrane</keyword>
<dbReference type="Proteomes" id="UP000747542">
    <property type="component" value="Unassembled WGS sequence"/>
</dbReference>
<evidence type="ECO:0000256" key="2">
    <source>
        <dbReference type="ARBA" id="ARBA00022692"/>
    </source>
</evidence>
<proteinExistence type="predicted"/>
<evidence type="ECO:0000313" key="8">
    <source>
        <dbReference type="EMBL" id="KAG7165543.1"/>
    </source>
</evidence>
<feature type="transmembrane region" description="Helical" evidence="6">
    <location>
        <begin position="35"/>
        <end position="56"/>
    </location>
</feature>
<feature type="region of interest" description="Disordered" evidence="5">
    <location>
        <begin position="192"/>
        <end position="225"/>
    </location>
</feature>
<dbReference type="GO" id="GO:0016020">
    <property type="term" value="C:membrane"/>
    <property type="evidence" value="ECO:0007669"/>
    <property type="project" value="UniProtKB-SubCell"/>
</dbReference>
<dbReference type="InterPro" id="IPR020846">
    <property type="entry name" value="MFS_dom"/>
</dbReference>
<evidence type="ECO:0000256" key="5">
    <source>
        <dbReference type="SAM" id="MobiDB-lite"/>
    </source>
</evidence>
<dbReference type="EMBL" id="JAHLQT010024150">
    <property type="protein sequence ID" value="KAG7165543.1"/>
    <property type="molecule type" value="Genomic_DNA"/>
</dbReference>
<keyword evidence="3 6" id="KW-1133">Transmembrane helix</keyword>
<evidence type="ECO:0000256" key="6">
    <source>
        <dbReference type="SAM" id="Phobius"/>
    </source>
</evidence>
<protein>
    <submittedName>
        <fullName evidence="8">Solute carrier family 22 member 15-like 3</fullName>
    </submittedName>
</protein>
<evidence type="ECO:0000313" key="9">
    <source>
        <dbReference type="Proteomes" id="UP000747542"/>
    </source>
</evidence>
<dbReference type="AlphaFoldDB" id="A0A8J5K125"/>
<dbReference type="GO" id="GO:0022857">
    <property type="term" value="F:transmembrane transporter activity"/>
    <property type="evidence" value="ECO:0007669"/>
    <property type="project" value="InterPro"/>
</dbReference>
<feature type="transmembrane region" description="Helical" evidence="6">
    <location>
        <begin position="89"/>
        <end position="113"/>
    </location>
</feature>
<feature type="transmembrane region" description="Helical" evidence="6">
    <location>
        <begin position="63"/>
        <end position="83"/>
    </location>
</feature>
<dbReference type="InterPro" id="IPR011701">
    <property type="entry name" value="MFS"/>
</dbReference>
<reference evidence="8" key="1">
    <citation type="journal article" date="2021" name="Sci. Adv.">
        <title>The American lobster genome reveals insights on longevity, neural, and immune adaptations.</title>
        <authorList>
            <person name="Polinski J.M."/>
            <person name="Zimin A.V."/>
            <person name="Clark K.F."/>
            <person name="Kohn A.B."/>
            <person name="Sadowski N."/>
            <person name="Timp W."/>
            <person name="Ptitsyn A."/>
            <person name="Khanna P."/>
            <person name="Romanova D.Y."/>
            <person name="Williams P."/>
            <person name="Greenwood S.J."/>
            <person name="Moroz L.L."/>
            <person name="Walt D.R."/>
            <person name="Bodnar A.G."/>
        </authorList>
    </citation>
    <scope>NUCLEOTIDE SEQUENCE</scope>
    <source>
        <strain evidence="8">GMGI-L3</strain>
    </source>
</reference>
<feature type="transmembrane region" description="Helical" evidence="6">
    <location>
        <begin position="149"/>
        <end position="173"/>
    </location>
</feature>
<dbReference type="PANTHER" id="PTHR24064">
    <property type="entry name" value="SOLUTE CARRIER FAMILY 22 MEMBER"/>
    <property type="match status" value="1"/>
</dbReference>
<gene>
    <name evidence="8" type="ORF">Hamer_G029492</name>
</gene>
<dbReference type="PROSITE" id="PS50850">
    <property type="entry name" value="MFS"/>
    <property type="match status" value="1"/>
</dbReference>
<organism evidence="8 9">
    <name type="scientific">Homarus americanus</name>
    <name type="common">American lobster</name>
    <dbReference type="NCBI Taxonomy" id="6706"/>
    <lineage>
        <taxon>Eukaryota</taxon>
        <taxon>Metazoa</taxon>
        <taxon>Ecdysozoa</taxon>
        <taxon>Arthropoda</taxon>
        <taxon>Crustacea</taxon>
        <taxon>Multicrustacea</taxon>
        <taxon>Malacostraca</taxon>
        <taxon>Eumalacostraca</taxon>
        <taxon>Eucarida</taxon>
        <taxon>Decapoda</taxon>
        <taxon>Pleocyemata</taxon>
        <taxon>Astacidea</taxon>
        <taxon>Nephropoidea</taxon>
        <taxon>Nephropidae</taxon>
        <taxon>Homarus</taxon>
    </lineage>
</organism>